<organism evidence="2 3">
    <name type="scientific">Coprinopsis cinerea (strain Okayama-7 / 130 / ATCC MYA-4618 / FGSC 9003)</name>
    <name type="common">Inky cap fungus</name>
    <name type="synonym">Hormographiella aspergillata</name>
    <dbReference type="NCBI Taxonomy" id="240176"/>
    <lineage>
        <taxon>Eukaryota</taxon>
        <taxon>Fungi</taxon>
        <taxon>Dikarya</taxon>
        <taxon>Basidiomycota</taxon>
        <taxon>Agaricomycotina</taxon>
        <taxon>Agaricomycetes</taxon>
        <taxon>Agaricomycetidae</taxon>
        <taxon>Agaricales</taxon>
        <taxon>Agaricineae</taxon>
        <taxon>Psathyrellaceae</taxon>
        <taxon>Coprinopsis</taxon>
    </lineage>
</organism>
<dbReference type="Proteomes" id="UP000001861">
    <property type="component" value="Unassembled WGS sequence"/>
</dbReference>
<dbReference type="InParanoid" id="D6RKS4"/>
<evidence type="ECO:0000313" key="2">
    <source>
        <dbReference type="EMBL" id="EFI28467.1"/>
    </source>
</evidence>
<dbReference type="Pfam" id="PF13468">
    <property type="entry name" value="Glyoxalase_3"/>
    <property type="match status" value="1"/>
</dbReference>
<dbReference type="InterPro" id="IPR025870">
    <property type="entry name" value="Glyoxalase-like_dom"/>
</dbReference>
<protein>
    <recommendedName>
        <fullName evidence="1">Glyoxalase-like domain-containing protein</fullName>
    </recommendedName>
</protein>
<comment type="caution">
    <text evidence="2">The sequence shown here is derived from an EMBL/GenBank/DDBJ whole genome shotgun (WGS) entry which is preliminary data.</text>
</comment>
<sequence>MPTVNTRTIDHIVHLTPPGSVEEVSRQFNELGFVVLKGGTHADGLTGNALVLLGDGTYLELISFTHPPSHYPGNSPERSKRDQHRWSRKSPGWIDYAFLGNGVRDPSISETINKRAEQDGSGIKYLPEVDGGRVRPDGKVLKWLISAAEGEDHIGVVPFFCGDVTPRELRVPSDSSNTRHPSTVTGLAFIRLVASKESFTDVVKQLTTVLVGNPPLSTNDTQSIWELDTPGKPGFAPKRPSLIVEVPTTEKEGSFLASLEGDKQGIYEVGFYVQALGDRPAETQTPYGKIKFIPL</sequence>
<dbReference type="OrthoDB" id="408973at2759"/>
<proteinExistence type="predicted"/>
<dbReference type="AlphaFoldDB" id="D6RKS4"/>
<dbReference type="InterPro" id="IPR029068">
    <property type="entry name" value="Glyas_Bleomycin-R_OHBP_Dase"/>
</dbReference>
<feature type="domain" description="Glyoxalase-like" evidence="1">
    <location>
        <begin position="9"/>
        <end position="201"/>
    </location>
</feature>
<dbReference type="HOGENOM" id="CLU_058475_1_0_1"/>
<name>D6RKS4_COPC7</name>
<dbReference type="VEuPathDB" id="FungiDB:CC1G_14000"/>
<dbReference type="PANTHER" id="PTHR40265:SF1">
    <property type="entry name" value="GLYOXALASE-LIKE DOMAIN-CONTAINING PROTEIN"/>
    <property type="match status" value="1"/>
</dbReference>
<evidence type="ECO:0000313" key="3">
    <source>
        <dbReference type="Proteomes" id="UP000001861"/>
    </source>
</evidence>
<gene>
    <name evidence="2" type="ORF">CC1G_14000</name>
</gene>
<evidence type="ECO:0000259" key="1">
    <source>
        <dbReference type="Pfam" id="PF13468"/>
    </source>
</evidence>
<dbReference type="RefSeq" id="XP_002911961.1">
    <property type="nucleotide sequence ID" value="XM_002911915.1"/>
</dbReference>
<dbReference type="OMA" id="WANAIPN"/>
<dbReference type="KEGG" id="cci:CC1G_14000"/>
<dbReference type="EMBL" id="AACS02000002">
    <property type="protein sequence ID" value="EFI28467.1"/>
    <property type="molecule type" value="Genomic_DNA"/>
</dbReference>
<dbReference type="GeneID" id="9379085"/>
<reference evidence="2 3" key="1">
    <citation type="journal article" date="2010" name="Proc. Natl. Acad. Sci. U.S.A.">
        <title>Insights into evolution of multicellular fungi from the assembled chromosomes of the mushroom Coprinopsis cinerea (Coprinus cinereus).</title>
        <authorList>
            <person name="Stajich J.E."/>
            <person name="Wilke S.K."/>
            <person name="Ahren D."/>
            <person name="Au C.H."/>
            <person name="Birren B.W."/>
            <person name="Borodovsky M."/>
            <person name="Burns C."/>
            <person name="Canback B."/>
            <person name="Casselton L.A."/>
            <person name="Cheng C.K."/>
            <person name="Deng J."/>
            <person name="Dietrich F.S."/>
            <person name="Fargo D.C."/>
            <person name="Farman M.L."/>
            <person name="Gathman A.C."/>
            <person name="Goldberg J."/>
            <person name="Guigo R."/>
            <person name="Hoegger P.J."/>
            <person name="Hooker J.B."/>
            <person name="Huggins A."/>
            <person name="James T.Y."/>
            <person name="Kamada T."/>
            <person name="Kilaru S."/>
            <person name="Kodira C."/>
            <person name="Kues U."/>
            <person name="Kupfer D."/>
            <person name="Kwan H.S."/>
            <person name="Lomsadze A."/>
            <person name="Li W."/>
            <person name="Lilly W.W."/>
            <person name="Ma L.J."/>
            <person name="Mackey A.J."/>
            <person name="Manning G."/>
            <person name="Martin F."/>
            <person name="Muraguchi H."/>
            <person name="Natvig D.O."/>
            <person name="Palmerini H."/>
            <person name="Ramesh M.A."/>
            <person name="Rehmeyer C.J."/>
            <person name="Roe B.A."/>
            <person name="Shenoy N."/>
            <person name="Stanke M."/>
            <person name="Ter-Hovhannisyan V."/>
            <person name="Tunlid A."/>
            <person name="Velagapudi R."/>
            <person name="Vision T.J."/>
            <person name="Zeng Q."/>
            <person name="Zolan M.E."/>
            <person name="Pukkila P.J."/>
        </authorList>
    </citation>
    <scope>NUCLEOTIDE SEQUENCE [LARGE SCALE GENOMIC DNA]</scope>
    <source>
        <strain evidence="3">Okayama-7 / 130 / ATCC MYA-4618 / FGSC 9003</strain>
    </source>
</reference>
<keyword evidence="3" id="KW-1185">Reference proteome</keyword>
<dbReference type="eggNOG" id="ENOG502S4CM">
    <property type="taxonomic scope" value="Eukaryota"/>
</dbReference>
<dbReference type="Gene3D" id="3.10.180.10">
    <property type="entry name" value="2,3-Dihydroxybiphenyl 1,2-Dioxygenase, domain 1"/>
    <property type="match status" value="1"/>
</dbReference>
<accession>D6RKS4</accession>
<dbReference type="PANTHER" id="PTHR40265">
    <property type="entry name" value="BLL2707 PROTEIN"/>
    <property type="match status" value="1"/>
</dbReference>